<evidence type="ECO:0000256" key="1">
    <source>
        <dbReference type="ARBA" id="ARBA00022676"/>
    </source>
</evidence>
<dbReference type="InterPro" id="IPR028098">
    <property type="entry name" value="Glyco_trans_4-like_N"/>
</dbReference>
<keyword evidence="1" id="KW-0328">Glycosyltransferase</keyword>
<evidence type="ECO:0000259" key="3">
    <source>
        <dbReference type="Pfam" id="PF13439"/>
    </source>
</evidence>
<keyword evidence="2 4" id="KW-0808">Transferase</keyword>
<dbReference type="PANTHER" id="PTHR12526">
    <property type="entry name" value="GLYCOSYLTRANSFERASE"/>
    <property type="match status" value="1"/>
</dbReference>
<accession>A0AA37XER4</accession>
<protein>
    <submittedName>
        <fullName evidence="4">Glycosyl transferase</fullName>
    </submittedName>
</protein>
<dbReference type="Pfam" id="PF13439">
    <property type="entry name" value="Glyco_transf_4"/>
    <property type="match status" value="1"/>
</dbReference>
<keyword evidence="5" id="KW-1185">Reference proteome</keyword>
<evidence type="ECO:0000256" key="2">
    <source>
        <dbReference type="ARBA" id="ARBA00022679"/>
    </source>
</evidence>
<dbReference type="GO" id="GO:0016757">
    <property type="term" value="F:glycosyltransferase activity"/>
    <property type="evidence" value="ECO:0007669"/>
    <property type="project" value="UniProtKB-KW"/>
</dbReference>
<dbReference type="AlphaFoldDB" id="A0AA37XER4"/>
<dbReference type="Proteomes" id="UP001157161">
    <property type="component" value="Unassembled WGS sequence"/>
</dbReference>
<dbReference type="PANTHER" id="PTHR12526:SF510">
    <property type="entry name" value="D-INOSITOL 3-PHOSPHATE GLYCOSYLTRANSFERASE"/>
    <property type="match status" value="1"/>
</dbReference>
<evidence type="ECO:0000313" key="5">
    <source>
        <dbReference type="Proteomes" id="UP001157161"/>
    </source>
</evidence>
<dbReference type="Gene3D" id="3.40.50.2000">
    <property type="entry name" value="Glycogen Phosphorylase B"/>
    <property type="match status" value="2"/>
</dbReference>
<dbReference type="RefSeq" id="WP_284250593.1">
    <property type="nucleotide sequence ID" value="NZ_BSUM01000001.1"/>
</dbReference>
<sequence>MSARRVLLVVPELGRGGAERHAVLTATAVDRDRLAPHVLALRDGPLRADLEAAGVPVTVLGTPSGRAGIAALPRTRDAVRAELDRLDPALVTGYHVAVDLPLRTALRARPTAHLTWKHTYGHVGHRGLRERALERATGAVVTRYGAVCHTQVRYLTDELGIAPHRIDVVPNAVAVPAAPPAPPPPGPPVLLVPAAMRADKGHDVVLRAFRRLLRHHPDARLLLAGDGPCRSAIEDRVRASGTAGSVELLGLRHDVPALLREATCCVLGSWAVECFPYALLEAMAAGRAVVATSVGGIPEMVDDGVTGALVPPHDDVALAAAMRRACDPATAARWGAAGHVRAATRFDLPRWGAAVTELFTRTSERFVRGRTEEGET</sequence>
<proteinExistence type="predicted"/>
<dbReference type="SUPFAM" id="SSF53756">
    <property type="entry name" value="UDP-Glycosyltransferase/glycogen phosphorylase"/>
    <property type="match status" value="1"/>
</dbReference>
<gene>
    <name evidence="4" type="ORF">GCM10025875_18360</name>
</gene>
<reference evidence="4" key="1">
    <citation type="journal article" date="2014" name="Int. J. Syst. Evol. Microbiol.">
        <title>Complete genome sequence of Corynebacterium casei LMG S-19264T (=DSM 44701T), isolated from a smear-ripened cheese.</title>
        <authorList>
            <consortium name="US DOE Joint Genome Institute (JGI-PGF)"/>
            <person name="Walter F."/>
            <person name="Albersmeier A."/>
            <person name="Kalinowski J."/>
            <person name="Ruckert C."/>
        </authorList>
    </citation>
    <scope>NUCLEOTIDE SEQUENCE</scope>
    <source>
        <strain evidence="4">NBRC 112290</strain>
    </source>
</reference>
<feature type="domain" description="Glycosyltransferase subfamily 4-like N-terminal" evidence="3">
    <location>
        <begin position="16"/>
        <end position="173"/>
    </location>
</feature>
<dbReference type="Pfam" id="PF13692">
    <property type="entry name" value="Glyco_trans_1_4"/>
    <property type="match status" value="1"/>
</dbReference>
<evidence type="ECO:0000313" key="4">
    <source>
        <dbReference type="EMBL" id="GMA31844.1"/>
    </source>
</evidence>
<name>A0AA37XER4_9MICO</name>
<organism evidence="4 5">
    <name type="scientific">Litorihabitans aurantiacus</name>
    <dbReference type="NCBI Taxonomy" id="1930061"/>
    <lineage>
        <taxon>Bacteria</taxon>
        <taxon>Bacillati</taxon>
        <taxon>Actinomycetota</taxon>
        <taxon>Actinomycetes</taxon>
        <taxon>Micrococcales</taxon>
        <taxon>Beutenbergiaceae</taxon>
        <taxon>Litorihabitans</taxon>
    </lineage>
</organism>
<dbReference type="EMBL" id="BSUM01000001">
    <property type="protein sequence ID" value="GMA31844.1"/>
    <property type="molecule type" value="Genomic_DNA"/>
</dbReference>
<reference evidence="4" key="2">
    <citation type="submission" date="2023-02" db="EMBL/GenBank/DDBJ databases">
        <authorList>
            <person name="Sun Q."/>
            <person name="Mori K."/>
        </authorList>
    </citation>
    <scope>NUCLEOTIDE SEQUENCE</scope>
    <source>
        <strain evidence="4">NBRC 112290</strain>
    </source>
</reference>
<comment type="caution">
    <text evidence="4">The sequence shown here is derived from an EMBL/GenBank/DDBJ whole genome shotgun (WGS) entry which is preliminary data.</text>
</comment>